<proteinExistence type="predicted"/>
<evidence type="ECO:0000313" key="2">
    <source>
        <dbReference type="Proteomes" id="UP000580856"/>
    </source>
</evidence>
<dbReference type="AlphaFoldDB" id="A0A846QDQ0"/>
<evidence type="ECO:0008006" key="3">
    <source>
        <dbReference type="Google" id="ProtNLM"/>
    </source>
</evidence>
<gene>
    <name evidence="1" type="ORF">GGQ74_000071</name>
</gene>
<keyword evidence="2" id="KW-1185">Reference proteome</keyword>
<accession>A0A846QDQ0</accession>
<dbReference type="EMBL" id="JAATJA010000001">
    <property type="protein sequence ID" value="NJB66431.1"/>
    <property type="molecule type" value="Genomic_DNA"/>
</dbReference>
<protein>
    <recommendedName>
        <fullName evidence="3">Phage tail protein</fullName>
    </recommendedName>
</protein>
<comment type="caution">
    <text evidence="1">The sequence shown here is derived from an EMBL/GenBank/DDBJ whole genome shotgun (WGS) entry which is preliminary data.</text>
</comment>
<evidence type="ECO:0000313" key="1">
    <source>
        <dbReference type="EMBL" id="NJB66431.1"/>
    </source>
</evidence>
<organism evidence="1 2">
    <name type="scientific">Desulfobaculum xiamenense</name>
    <dbReference type="NCBI Taxonomy" id="995050"/>
    <lineage>
        <taxon>Bacteria</taxon>
        <taxon>Pseudomonadati</taxon>
        <taxon>Thermodesulfobacteriota</taxon>
        <taxon>Desulfovibrionia</taxon>
        <taxon>Desulfovibrionales</taxon>
        <taxon>Desulfovibrionaceae</taxon>
        <taxon>Desulfobaculum</taxon>
    </lineage>
</organism>
<reference evidence="1 2" key="1">
    <citation type="submission" date="2020-03" db="EMBL/GenBank/DDBJ databases">
        <title>Genomic Encyclopedia of Type Strains, Phase IV (KMG-IV): sequencing the most valuable type-strain genomes for metagenomic binning, comparative biology and taxonomic classification.</title>
        <authorList>
            <person name="Goeker M."/>
        </authorList>
    </citation>
    <scope>NUCLEOTIDE SEQUENCE [LARGE SCALE GENOMIC DNA]</scope>
    <source>
        <strain evidence="1 2">DSM 24233</strain>
    </source>
</reference>
<sequence length="557" mass="59423">MATHCGFPAGRPLPGAPQQTTQALCLWSGVTPGGAPTPRVDSGAAVSAQPTAAVPTTHAGVRGSSFLDALYGHIHIAPVDVDCGNIVAGQSHAVTVWNAHAVPTTCAAIVSSGGDEFRLVGPGAPFTIPPMAEAVYELVVPAEGGAAFTATVEWEFPGATLTLTVTGRRIVVWPWRPQAQIVESLEFLTCLRHARDGSETRSALRVAPRQGFEYVCRLTDAAAQARLDARVWSWRARAWCVPVWWEMRQSAQPVRTGDVAVLVDTACGDFRPDGVAVLWAGDDACEAVMVTEVSPGALALGQAVTGDYPRGCLVLPGRMATMPDDVRHTERGAGVRDTLVRFAVTDNAAIPGHQPEATYEGVAVLTTPPLMQGGTLSRTAHREVDVVDFDTGPALMDSGWHHDLWDCAHRVRAGSPAEVWRLRQLVHHLRGRFGVVWIPTWKDDFILVAPVGVDGVNLRVRAANHAAYRLDPRRAHLAVIDAARGTIIALRRITGVAEGAPGEEIVSLDAGCGRELTPEAVRICYLTQNRLSADRVEITHHRAGVAEAVLAFSGVAS</sequence>
<name>A0A846QDQ0_9BACT</name>
<dbReference type="RefSeq" id="WP_167939568.1">
    <property type="nucleotide sequence ID" value="NZ_JAATJA010000001.1"/>
</dbReference>
<dbReference type="Proteomes" id="UP000580856">
    <property type="component" value="Unassembled WGS sequence"/>
</dbReference>